<reference evidence="2 3" key="1">
    <citation type="submission" date="2014-11" db="EMBL/GenBank/DDBJ databases">
        <authorList>
            <person name="Zhu J."/>
            <person name="Qi W."/>
            <person name="Song R."/>
        </authorList>
    </citation>
    <scope>NUCLEOTIDE SEQUENCE [LARGE SCALE GENOMIC DNA]</scope>
</reference>
<proteinExistence type="predicted"/>
<sequence>MDDLTTVNLAQQQEFHHGDFTNVSQLEQPQSQQPQDGLPDAIGAGGVGGVGPDEGPPPEPAPAPEPPADAAALARLLVGSLSETGRQMLMNGILEEGLGGEDPREQEELHTDTAGDSEAPSLPAARPAEADTPERRALSIDTRPPGMPAPHHDVNLRDRVEWMEDWEGENWEDSGGLGAEHTGLDTPRPAIPRPAAQVQGNERLTRQSDALDMFYPQIRDANLEGHPVWVDTTMALVAYDLIDQEINRCVVAAVREAHLNHQGTWHRLPIQCTANMATGVLEFLLETFGISEITRLTTDFSHRYVMSQSSSAPPAPPLPACLRINWKGLVNHCVSSRRRLQEIAERKSRQWRAGQSECPPAWCGRLSPEWDDITRKQLNAPAYEKRGRGGRRLLRDYDEYGDEEDEGVESSAMVRAAAEANVSPTKSEQVLPVLAVDKPFINLVLSLTEALINQYRTQITNHPARPFYKQWNHIKEELISCMKPGDDEPRIWAAAMGQDEAGRHGASIGRTMEPSLEMRPFREDQTSDYKDVWYEYRDIEATALKDAVANEIWNYLVTELCWEMWDMEEPDPQAAVAGREKVALLKENLIGAMVQRGILPRIKAELRFQVFQMMSRIPPTVDNERAEVGEPPELPQEQQQQEHPGAQPQPTAAASKQPQAPAAAAAAAAGGAGAGAEQPEMSMSIDGLVCSPTRSMQSAAPPPPAPAVQSAAPLVQLAAPSVQSAPSPHVRLDLNFVQQALARVRQHNPTADGQTGRSTGEAQAQQDAPAVPPPLGQPAAMTNSQLPSPLQHSDDNRPVLSPVPPSNSLPKRDIRLSELACADHVGDSLELELSASFNDTIAGNMREIAPAAAAGGGQGIEESTVVGSMGARDVNDFPHPRHTRLPPLDMDVILSLTQPEGAAGPSSGMDREDDDSGGQEGDDDGADGSAEEEARIERFLRDEGCDRRSSTIAREHGLKSRVMGDEERHERALRYYGGPAGREKVAVLKEHVIRAMQRGILPRIKAELRFQVFQMMGRIPPTVDNERAEVGEPPELPQEQQQQEHPGAQPQPTAAASKQPQAPAAAAAAAAGGAGAGAEQPEMSMSIDGLVCSLTRSMQSAAPPPPAPAVQSAAPLVQLAAPSVQSAPSPHVRLDLNFVQQALARVRQHNPTADGQTGRSTGEAQAQQDAPAPPPPASEQRDQPPQEAPQQGDEQSQRPAESQEAAEESPAGGEGEEDAHLDEPLPFYSDLLSAIARSPEVSERFLLSCAGVDFQSLTDLPDEPRREILQTQLDTIDRQDIIRKRDQRRQRQRQQTQAPPPQQVEEPPEASEGRPPTHTQPSGPRPAVAFGSNSPQSSQRLSLTHQQPLLPMQLSPAAAVGGSPLAAGRVRGEPRHCEARADRRAPVRSGRPQAPQPVAPARPRRVREVTGSEGFLRSTVSSRLKEVHRG</sequence>
<feature type="compositionally biased region" description="Low complexity" evidence="1">
    <location>
        <begin position="635"/>
        <end position="666"/>
    </location>
</feature>
<feature type="region of interest" description="Disordered" evidence="1">
    <location>
        <begin position="1024"/>
        <end position="1068"/>
    </location>
</feature>
<feature type="compositionally biased region" description="Low complexity" evidence="1">
    <location>
        <begin position="1037"/>
        <end position="1068"/>
    </location>
</feature>
<feature type="region of interest" description="Disordered" evidence="1">
    <location>
        <begin position="1"/>
        <end position="67"/>
    </location>
</feature>
<feature type="compositionally biased region" description="Pro residues" evidence="1">
    <location>
        <begin position="54"/>
        <end position="67"/>
    </location>
</feature>
<feature type="compositionally biased region" description="Low complexity" evidence="1">
    <location>
        <begin position="24"/>
        <end position="42"/>
    </location>
</feature>
<feature type="compositionally biased region" description="Polar residues" evidence="1">
    <location>
        <begin position="747"/>
        <end position="761"/>
    </location>
</feature>
<feature type="region of interest" description="Disordered" evidence="1">
    <location>
        <begin position="747"/>
        <end position="811"/>
    </location>
</feature>
<feature type="region of interest" description="Disordered" evidence="1">
    <location>
        <begin position="1149"/>
        <end position="1225"/>
    </location>
</feature>
<dbReference type="VEuPathDB" id="CryptoDB:Vbra_11117"/>
<evidence type="ECO:0000256" key="1">
    <source>
        <dbReference type="SAM" id="MobiDB-lite"/>
    </source>
</evidence>
<evidence type="ECO:0000313" key="2">
    <source>
        <dbReference type="EMBL" id="CEL92880.1"/>
    </source>
</evidence>
<feature type="compositionally biased region" description="Polar residues" evidence="1">
    <location>
        <begin position="1"/>
        <end position="13"/>
    </location>
</feature>
<feature type="region of interest" description="Disordered" evidence="1">
    <location>
        <begin position="96"/>
        <end position="153"/>
    </location>
</feature>
<accession>A0A0G4EC28</accession>
<feature type="compositionally biased region" description="Low complexity" evidence="1">
    <location>
        <begin position="1197"/>
        <end position="1211"/>
    </location>
</feature>
<feature type="compositionally biased region" description="Basic and acidic residues" evidence="1">
    <location>
        <begin position="1370"/>
        <end position="1385"/>
    </location>
</feature>
<feature type="compositionally biased region" description="Polar residues" evidence="1">
    <location>
        <begin position="780"/>
        <end position="791"/>
    </location>
</feature>
<name>A0A0G4EC28_VITBC</name>
<feature type="compositionally biased region" description="Polar residues" evidence="1">
    <location>
        <begin position="1331"/>
        <end position="1347"/>
    </location>
</feature>
<keyword evidence="3" id="KW-1185">Reference proteome</keyword>
<evidence type="ECO:0000313" key="3">
    <source>
        <dbReference type="Proteomes" id="UP000041254"/>
    </source>
</evidence>
<feature type="region of interest" description="Disordered" evidence="1">
    <location>
        <begin position="623"/>
        <end position="666"/>
    </location>
</feature>
<dbReference type="EMBL" id="CDMY01000117">
    <property type="protein sequence ID" value="CEL92880.1"/>
    <property type="molecule type" value="Genomic_DNA"/>
</dbReference>
<dbReference type="PANTHER" id="PTHR24216">
    <property type="entry name" value="PAXILLIN-RELATED"/>
    <property type="match status" value="1"/>
</dbReference>
<feature type="compositionally biased region" description="Acidic residues" evidence="1">
    <location>
        <begin position="911"/>
        <end position="931"/>
    </location>
</feature>
<protein>
    <submittedName>
        <fullName evidence="2">Uncharacterized protein</fullName>
    </submittedName>
</protein>
<dbReference type="InParanoid" id="A0A0G4EC28"/>
<feature type="region of interest" description="Disordered" evidence="1">
    <location>
        <begin position="1255"/>
        <end position="1430"/>
    </location>
</feature>
<feature type="region of interest" description="Disordered" evidence="1">
    <location>
        <begin position="898"/>
        <end position="932"/>
    </location>
</feature>
<dbReference type="OrthoDB" id="2160638at2759"/>
<dbReference type="PANTHER" id="PTHR24216:SF65">
    <property type="entry name" value="PAXILLIN-LIKE PROTEIN 1"/>
    <property type="match status" value="1"/>
</dbReference>
<gene>
    <name evidence="2" type="ORF">Vbra_11117</name>
</gene>
<feature type="compositionally biased region" description="Basic and acidic residues" evidence="1">
    <location>
        <begin position="101"/>
        <end position="113"/>
    </location>
</feature>
<feature type="compositionally biased region" description="Basic and acidic residues" evidence="1">
    <location>
        <begin position="128"/>
        <end position="138"/>
    </location>
</feature>
<feature type="compositionally biased region" description="Polar residues" evidence="1">
    <location>
        <begin position="1149"/>
        <end position="1163"/>
    </location>
</feature>
<organism evidence="2 3">
    <name type="scientific">Vitrella brassicaformis (strain CCMP3155)</name>
    <dbReference type="NCBI Taxonomy" id="1169540"/>
    <lineage>
        <taxon>Eukaryota</taxon>
        <taxon>Sar</taxon>
        <taxon>Alveolata</taxon>
        <taxon>Colpodellida</taxon>
        <taxon>Vitrellaceae</taxon>
        <taxon>Vitrella</taxon>
    </lineage>
</organism>
<feature type="compositionally biased region" description="Gly residues" evidence="1">
    <location>
        <begin position="43"/>
        <end position="52"/>
    </location>
</feature>
<dbReference type="Proteomes" id="UP000041254">
    <property type="component" value="Unassembled WGS sequence"/>
</dbReference>
<feature type="compositionally biased region" description="Basic and acidic residues" evidence="1">
    <location>
        <begin position="1275"/>
        <end position="1284"/>
    </location>
</feature>